<protein>
    <submittedName>
        <fullName evidence="1">Uncharacterized protein</fullName>
    </submittedName>
</protein>
<accession>A0ABQ8JJX2</accession>
<name>A0ABQ8JJX2_DERPT</name>
<evidence type="ECO:0000313" key="1">
    <source>
        <dbReference type="EMBL" id="KAH9422864.1"/>
    </source>
</evidence>
<organism evidence="1 2">
    <name type="scientific">Dermatophagoides pteronyssinus</name>
    <name type="common">European house dust mite</name>
    <dbReference type="NCBI Taxonomy" id="6956"/>
    <lineage>
        <taxon>Eukaryota</taxon>
        <taxon>Metazoa</taxon>
        <taxon>Ecdysozoa</taxon>
        <taxon>Arthropoda</taxon>
        <taxon>Chelicerata</taxon>
        <taxon>Arachnida</taxon>
        <taxon>Acari</taxon>
        <taxon>Acariformes</taxon>
        <taxon>Sarcoptiformes</taxon>
        <taxon>Astigmata</taxon>
        <taxon>Psoroptidia</taxon>
        <taxon>Analgoidea</taxon>
        <taxon>Pyroglyphidae</taxon>
        <taxon>Dermatophagoidinae</taxon>
        <taxon>Dermatophagoides</taxon>
    </lineage>
</organism>
<dbReference type="EMBL" id="NJHN03000035">
    <property type="protein sequence ID" value="KAH9422864.1"/>
    <property type="molecule type" value="Genomic_DNA"/>
</dbReference>
<evidence type="ECO:0000313" key="2">
    <source>
        <dbReference type="Proteomes" id="UP000887458"/>
    </source>
</evidence>
<gene>
    <name evidence="1" type="ORF">DERP_008127</name>
</gene>
<proteinExistence type="predicted"/>
<sequence>MNKWIILSNLSFMTTKSKLGSRPTNLNVLKGNKFEKSEFTLVTSFKFEQQQSELCKSCGYYYHENHPKCYLQIIQIWILITTTKWMDASNHNNNNQQQQQRLSVSYRKHTEHEC</sequence>
<reference evidence="1 2" key="1">
    <citation type="journal article" date="2018" name="J. Allergy Clin. Immunol.">
        <title>High-quality assembly of Dermatophagoides pteronyssinus genome and transcriptome reveals a wide range of novel allergens.</title>
        <authorList>
            <person name="Liu X.Y."/>
            <person name="Yang K.Y."/>
            <person name="Wang M.Q."/>
            <person name="Kwok J.S."/>
            <person name="Zeng X."/>
            <person name="Yang Z."/>
            <person name="Xiao X.J."/>
            <person name="Lau C.P."/>
            <person name="Li Y."/>
            <person name="Huang Z.M."/>
            <person name="Ba J.G."/>
            <person name="Yim A.K."/>
            <person name="Ouyang C.Y."/>
            <person name="Ngai S.M."/>
            <person name="Chan T.F."/>
            <person name="Leung E.L."/>
            <person name="Liu L."/>
            <person name="Liu Z.G."/>
            <person name="Tsui S.K."/>
        </authorList>
    </citation>
    <scope>NUCLEOTIDE SEQUENCE [LARGE SCALE GENOMIC DNA]</scope>
    <source>
        <strain evidence="1">Derp</strain>
    </source>
</reference>
<keyword evidence="2" id="KW-1185">Reference proteome</keyword>
<dbReference type="Proteomes" id="UP000887458">
    <property type="component" value="Unassembled WGS sequence"/>
</dbReference>
<comment type="caution">
    <text evidence="1">The sequence shown here is derived from an EMBL/GenBank/DDBJ whole genome shotgun (WGS) entry which is preliminary data.</text>
</comment>
<reference evidence="1 2" key="2">
    <citation type="journal article" date="2022" name="Mol. Biol. Evol.">
        <title>Comparative Genomics Reveals Insights into the Divergent Evolution of Astigmatic Mites and Household Pest Adaptations.</title>
        <authorList>
            <person name="Xiong Q."/>
            <person name="Wan A.T."/>
            <person name="Liu X."/>
            <person name="Fung C.S."/>
            <person name="Xiao X."/>
            <person name="Malainual N."/>
            <person name="Hou J."/>
            <person name="Wang L."/>
            <person name="Wang M."/>
            <person name="Yang K.Y."/>
            <person name="Cui Y."/>
            <person name="Leung E.L."/>
            <person name="Nong W."/>
            <person name="Shin S.K."/>
            <person name="Au S.W."/>
            <person name="Jeong K.Y."/>
            <person name="Chew F.T."/>
            <person name="Hui J.H."/>
            <person name="Leung T.F."/>
            <person name="Tungtrongchitr A."/>
            <person name="Zhong N."/>
            <person name="Liu Z."/>
            <person name="Tsui S.K."/>
        </authorList>
    </citation>
    <scope>NUCLEOTIDE SEQUENCE [LARGE SCALE GENOMIC DNA]</scope>
    <source>
        <strain evidence="1">Derp</strain>
    </source>
</reference>